<evidence type="ECO:0000256" key="1">
    <source>
        <dbReference type="SAM" id="Coils"/>
    </source>
</evidence>
<evidence type="ECO:0000313" key="2">
    <source>
        <dbReference type="EMBL" id="MCQ4922863.1"/>
    </source>
</evidence>
<dbReference type="Gene3D" id="6.10.250.2700">
    <property type="match status" value="1"/>
</dbReference>
<dbReference type="Proteomes" id="UP001524478">
    <property type="component" value="Unassembled WGS sequence"/>
</dbReference>
<reference evidence="2 3" key="1">
    <citation type="submission" date="2022-06" db="EMBL/GenBank/DDBJ databases">
        <title>Isolation of gut microbiota from human fecal samples.</title>
        <authorList>
            <person name="Pamer E.G."/>
            <person name="Barat B."/>
            <person name="Waligurski E."/>
            <person name="Medina S."/>
            <person name="Paddock L."/>
            <person name="Mostad J."/>
        </authorList>
    </citation>
    <scope>NUCLEOTIDE SEQUENCE [LARGE SCALE GENOMIC DNA]</scope>
    <source>
        <strain evidence="2 3">DFI.7.95</strain>
    </source>
</reference>
<dbReference type="EMBL" id="JANGAC010000004">
    <property type="protein sequence ID" value="MCQ4922863.1"/>
    <property type="molecule type" value="Genomic_DNA"/>
</dbReference>
<keyword evidence="1" id="KW-0175">Coiled coil</keyword>
<organism evidence="2 3">
    <name type="scientific">Tissierella carlieri</name>
    <dbReference type="NCBI Taxonomy" id="689904"/>
    <lineage>
        <taxon>Bacteria</taxon>
        <taxon>Bacillati</taxon>
        <taxon>Bacillota</taxon>
        <taxon>Tissierellia</taxon>
        <taxon>Tissierellales</taxon>
        <taxon>Tissierellaceae</taxon>
        <taxon>Tissierella</taxon>
    </lineage>
</organism>
<accession>A0ABT1S8S8</accession>
<protein>
    <submittedName>
        <fullName evidence="2">Uncharacterized protein</fullName>
    </submittedName>
</protein>
<dbReference type="RefSeq" id="WP_256310966.1">
    <property type="nucleotide sequence ID" value="NZ_CP172320.1"/>
</dbReference>
<keyword evidence="3" id="KW-1185">Reference proteome</keyword>
<proteinExistence type="predicted"/>
<comment type="caution">
    <text evidence="2">The sequence shown here is derived from an EMBL/GenBank/DDBJ whole genome shotgun (WGS) entry which is preliminary data.</text>
</comment>
<feature type="coiled-coil region" evidence="1">
    <location>
        <begin position="8"/>
        <end position="42"/>
    </location>
</feature>
<gene>
    <name evidence="2" type="ORF">NE686_07195</name>
</gene>
<name>A0ABT1S8S8_9FIRM</name>
<evidence type="ECO:0000313" key="3">
    <source>
        <dbReference type="Proteomes" id="UP001524478"/>
    </source>
</evidence>
<sequence length="111" mass="13036">MNKEDQIFDLLERLYIELQDTKKELKEEISNVRTELKEEISNVRTGLKEEISNVRTELKEDIGVLNDNQMIIFDKLEKMGSDIEGIKEDMSDVQMITANNYKDIVRLKSVR</sequence>